<keyword evidence="3" id="KW-0238">DNA-binding</keyword>
<dbReference type="PROSITE" id="PS50217">
    <property type="entry name" value="BZIP"/>
    <property type="match status" value="1"/>
</dbReference>
<dbReference type="CDD" id="cd14702">
    <property type="entry name" value="bZIP_plant_GBF1"/>
    <property type="match status" value="1"/>
</dbReference>
<evidence type="ECO:0000313" key="9">
    <source>
        <dbReference type="Proteomes" id="UP001157006"/>
    </source>
</evidence>
<evidence type="ECO:0000256" key="2">
    <source>
        <dbReference type="ARBA" id="ARBA00023015"/>
    </source>
</evidence>
<evidence type="ECO:0000256" key="3">
    <source>
        <dbReference type="ARBA" id="ARBA00023125"/>
    </source>
</evidence>
<keyword evidence="2" id="KW-0805">Transcription regulation</keyword>
<dbReference type="InterPro" id="IPR004827">
    <property type="entry name" value="bZIP"/>
</dbReference>
<evidence type="ECO:0000256" key="5">
    <source>
        <dbReference type="ARBA" id="ARBA00023242"/>
    </source>
</evidence>
<evidence type="ECO:0000259" key="7">
    <source>
        <dbReference type="PROSITE" id="PS50217"/>
    </source>
</evidence>
<evidence type="ECO:0000256" key="6">
    <source>
        <dbReference type="SAM" id="MobiDB-lite"/>
    </source>
</evidence>
<keyword evidence="9" id="KW-1185">Reference proteome</keyword>
<feature type="domain" description="BZIP" evidence="7">
    <location>
        <begin position="28"/>
        <end position="75"/>
    </location>
</feature>
<evidence type="ECO:0000256" key="1">
    <source>
        <dbReference type="ARBA" id="ARBA00004123"/>
    </source>
</evidence>
<dbReference type="PANTHER" id="PTHR45764">
    <property type="entry name" value="BZIP TRANSCRIPTION FACTOR 44"/>
    <property type="match status" value="1"/>
</dbReference>
<feature type="compositionally biased region" description="Low complexity" evidence="6">
    <location>
        <begin position="1"/>
        <end position="18"/>
    </location>
</feature>
<dbReference type="InterPro" id="IPR046347">
    <property type="entry name" value="bZIP_sf"/>
</dbReference>
<dbReference type="Proteomes" id="UP001157006">
    <property type="component" value="Chromosome 2"/>
</dbReference>
<dbReference type="InterPro" id="IPR045314">
    <property type="entry name" value="bZIP_plant_GBF1"/>
</dbReference>
<feature type="region of interest" description="Disordered" evidence="6">
    <location>
        <begin position="1"/>
        <end position="61"/>
    </location>
</feature>
<organism evidence="8 9">
    <name type="scientific">Vicia faba</name>
    <name type="common">Broad bean</name>
    <name type="synonym">Faba vulgaris</name>
    <dbReference type="NCBI Taxonomy" id="3906"/>
    <lineage>
        <taxon>Eukaryota</taxon>
        <taxon>Viridiplantae</taxon>
        <taxon>Streptophyta</taxon>
        <taxon>Embryophyta</taxon>
        <taxon>Tracheophyta</taxon>
        <taxon>Spermatophyta</taxon>
        <taxon>Magnoliopsida</taxon>
        <taxon>eudicotyledons</taxon>
        <taxon>Gunneridae</taxon>
        <taxon>Pentapetalae</taxon>
        <taxon>rosids</taxon>
        <taxon>fabids</taxon>
        <taxon>Fabales</taxon>
        <taxon>Fabaceae</taxon>
        <taxon>Papilionoideae</taxon>
        <taxon>50 kb inversion clade</taxon>
        <taxon>NPAAA clade</taxon>
        <taxon>Hologalegina</taxon>
        <taxon>IRL clade</taxon>
        <taxon>Fabeae</taxon>
        <taxon>Vicia</taxon>
    </lineage>
</organism>
<dbReference type="Gene3D" id="1.20.5.170">
    <property type="match status" value="1"/>
</dbReference>
<dbReference type="SMART" id="SM00338">
    <property type="entry name" value="BRLZ"/>
    <property type="match status" value="1"/>
</dbReference>
<feature type="compositionally biased region" description="Basic and acidic residues" evidence="6">
    <location>
        <begin position="19"/>
        <end position="43"/>
    </location>
</feature>
<evidence type="ECO:0000313" key="8">
    <source>
        <dbReference type="EMBL" id="CAI8600036.1"/>
    </source>
</evidence>
<sequence>MACSGGNSSASTKFGSSGSEKDLNNLMDERKNKRKQSNRESAKRSRMRKQKHVDDMMNQVSDLTKENNEIVNKINITTQHYLNVEADNSILRAQIGELSQRFQSLNNIIELINTANNGSGSYDSRDCYETSAQNMMNMMVYNNNQPITTSADVFKW</sequence>
<evidence type="ECO:0000256" key="4">
    <source>
        <dbReference type="ARBA" id="ARBA00023163"/>
    </source>
</evidence>
<protein>
    <recommendedName>
        <fullName evidence="7">BZIP domain-containing protein</fullName>
    </recommendedName>
</protein>
<dbReference type="PROSITE" id="PS00036">
    <property type="entry name" value="BZIP_BASIC"/>
    <property type="match status" value="1"/>
</dbReference>
<dbReference type="GO" id="GO:0003700">
    <property type="term" value="F:DNA-binding transcription factor activity"/>
    <property type="evidence" value="ECO:0007669"/>
    <property type="project" value="InterPro"/>
</dbReference>
<keyword evidence="5" id="KW-0539">Nucleus</keyword>
<dbReference type="FunFam" id="1.20.5.170:FF:000020">
    <property type="entry name" value="BZIP transcription factor"/>
    <property type="match status" value="1"/>
</dbReference>
<dbReference type="GO" id="GO:0005634">
    <property type="term" value="C:nucleus"/>
    <property type="evidence" value="ECO:0007669"/>
    <property type="project" value="UniProtKB-SubCell"/>
</dbReference>
<dbReference type="AlphaFoldDB" id="A0AAV0ZQM6"/>
<comment type="subcellular location">
    <subcellularLocation>
        <location evidence="1">Nucleus</location>
    </subcellularLocation>
</comment>
<reference evidence="8 9" key="1">
    <citation type="submission" date="2023-01" db="EMBL/GenBank/DDBJ databases">
        <authorList>
            <person name="Kreplak J."/>
        </authorList>
    </citation>
    <scope>NUCLEOTIDE SEQUENCE [LARGE SCALE GENOMIC DNA]</scope>
</reference>
<keyword evidence="4" id="KW-0804">Transcription</keyword>
<gene>
    <name evidence="8" type="ORF">VFH_II202840</name>
</gene>
<name>A0AAV0ZQM6_VICFA</name>
<dbReference type="SUPFAM" id="SSF57959">
    <property type="entry name" value="Leucine zipper domain"/>
    <property type="match status" value="1"/>
</dbReference>
<dbReference type="GO" id="GO:0046982">
    <property type="term" value="F:protein heterodimerization activity"/>
    <property type="evidence" value="ECO:0007669"/>
    <property type="project" value="UniProtKB-ARBA"/>
</dbReference>
<proteinExistence type="predicted"/>
<dbReference type="GO" id="GO:0045893">
    <property type="term" value="P:positive regulation of DNA-templated transcription"/>
    <property type="evidence" value="ECO:0007669"/>
    <property type="project" value="TreeGrafter"/>
</dbReference>
<dbReference type="PANTHER" id="PTHR45764:SF84">
    <property type="entry name" value="BZIP TRANSCRIPTION FACTOR"/>
    <property type="match status" value="1"/>
</dbReference>
<accession>A0AAV0ZQM6</accession>
<dbReference type="Pfam" id="PF00170">
    <property type="entry name" value="bZIP_1"/>
    <property type="match status" value="1"/>
</dbReference>
<dbReference type="GO" id="GO:0000976">
    <property type="term" value="F:transcription cis-regulatory region binding"/>
    <property type="evidence" value="ECO:0007669"/>
    <property type="project" value="TreeGrafter"/>
</dbReference>
<dbReference type="EMBL" id="OX451737">
    <property type="protein sequence ID" value="CAI8600036.1"/>
    <property type="molecule type" value="Genomic_DNA"/>
</dbReference>